<sequence>MPGRVVFLAPGRTVLLVLGFTDVAVFHMAAFPQGVEFFDATAAPVNGHLWPDGWRLEMTSDGEDYLVADAADEPGPVDAPDEKA</sequence>
<dbReference type="Proteomes" id="UP001595698">
    <property type="component" value="Unassembled WGS sequence"/>
</dbReference>
<organism evidence="1 2">
    <name type="scientific">Streptosporangium jomthongense</name>
    <dbReference type="NCBI Taxonomy" id="1193683"/>
    <lineage>
        <taxon>Bacteria</taxon>
        <taxon>Bacillati</taxon>
        <taxon>Actinomycetota</taxon>
        <taxon>Actinomycetes</taxon>
        <taxon>Streptosporangiales</taxon>
        <taxon>Streptosporangiaceae</taxon>
        <taxon>Streptosporangium</taxon>
    </lineage>
</organism>
<evidence type="ECO:0008006" key="3">
    <source>
        <dbReference type="Google" id="ProtNLM"/>
    </source>
</evidence>
<accession>A0ABV8FD68</accession>
<keyword evidence="2" id="KW-1185">Reference proteome</keyword>
<evidence type="ECO:0000313" key="1">
    <source>
        <dbReference type="EMBL" id="MFC3986627.1"/>
    </source>
</evidence>
<reference evidence="2" key="1">
    <citation type="journal article" date="2019" name="Int. J. Syst. Evol. Microbiol.">
        <title>The Global Catalogue of Microorganisms (GCM) 10K type strain sequencing project: providing services to taxonomists for standard genome sequencing and annotation.</title>
        <authorList>
            <consortium name="The Broad Institute Genomics Platform"/>
            <consortium name="The Broad Institute Genome Sequencing Center for Infectious Disease"/>
            <person name="Wu L."/>
            <person name="Ma J."/>
        </authorList>
    </citation>
    <scope>NUCLEOTIDE SEQUENCE [LARGE SCALE GENOMIC DNA]</scope>
    <source>
        <strain evidence="2">TBRC 7912</strain>
    </source>
</reference>
<name>A0ABV8FD68_9ACTN</name>
<comment type="caution">
    <text evidence="1">The sequence shown here is derived from an EMBL/GenBank/DDBJ whole genome shotgun (WGS) entry which is preliminary data.</text>
</comment>
<proteinExistence type="predicted"/>
<gene>
    <name evidence="1" type="ORF">ACFOYY_41305</name>
</gene>
<dbReference type="EMBL" id="JBHSBC010000059">
    <property type="protein sequence ID" value="MFC3986627.1"/>
    <property type="molecule type" value="Genomic_DNA"/>
</dbReference>
<evidence type="ECO:0000313" key="2">
    <source>
        <dbReference type="Proteomes" id="UP001595698"/>
    </source>
</evidence>
<protein>
    <recommendedName>
        <fullName evidence="3">DUF2442 domain-containing protein</fullName>
    </recommendedName>
</protein>
<dbReference type="RefSeq" id="WP_386196983.1">
    <property type="nucleotide sequence ID" value="NZ_JBHSBC010000059.1"/>
</dbReference>